<keyword evidence="2" id="KW-1185">Reference proteome</keyword>
<dbReference type="Proteomes" id="UP001295740">
    <property type="component" value="Unassembled WGS sequence"/>
</dbReference>
<organism evidence="1 2">
    <name type="scientific">Anthostomella pinea</name>
    <dbReference type="NCBI Taxonomy" id="933095"/>
    <lineage>
        <taxon>Eukaryota</taxon>
        <taxon>Fungi</taxon>
        <taxon>Dikarya</taxon>
        <taxon>Ascomycota</taxon>
        <taxon>Pezizomycotina</taxon>
        <taxon>Sordariomycetes</taxon>
        <taxon>Xylariomycetidae</taxon>
        <taxon>Xylariales</taxon>
        <taxon>Xylariaceae</taxon>
        <taxon>Anthostomella</taxon>
    </lineage>
</organism>
<protein>
    <submittedName>
        <fullName evidence="1">Uu.00g066860.m01.CDS01</fullName>
    </submittedName>
</protein>
<dbReference type="EMBL" id="CAUWAG010000018">
    <property type="protein sequence ID" value="CAJ2511061.1"/>
    <property type="molecule type" value="Genomic_DNA"/>
</dbReference>
<proteinExistence type="predicted"/>
<sequence length="62" mass="7166">MTVQQQLDGLGDHLVYVEDVPGYLQTQSGRGLQNLAKRFEYPESRSTEKNQLLKTNIWRTDV</sequence>
<dbReference type="AlphaFoldDB" id="A0AAI8YNF7"/>
<gene>
    <name evidence="1" type="ORF">KHLLAP_LOCUS11529</name>
</gene>
<name>A0AAI8YNF7_9PEZI</name>
<reference evidence="1" key="1">
    <citation type="submission" date="2023-10" db="EMBL/GenBank/DDBJ databases">
        <authorList>
            <person name="Hackl T."/>
        </authorList>
    </citation>
    <scope>NUCLEOTIDE SEQUENCE</scope>
</reference>
<evidence type="ECO:0000313" key="1">
    <source>
        <dbReference type="EMBL" id="CAJ2511061.1"/>
    </source>
</evidence>
<evidence type="ECO:0000313" key="2">
    <source>
        <dbReference type="Proteomes" id="UP001295740"/>
    </source>
</evidence>
<accession>A0AAI8YNF7</accession>
<comment type="caution">
    <text evidence="1">The sequence shown here is derived from an EMBL/GenBank/DDBJ whole genome shotgun (WGS) entry which is preliminary data.</text>
</comment>